<evidence type="ECO:0000256" key="2">
    <source>
        <dbReference type="ARBA" id="ARBA00023125"/>
    </source>
</evidence>
<evidence type="ECO:0000313" key="10">
    <source>
        <dbReference type="Proteomes" id="UP000218377"/>
    </source>
</evidence>
<feature type="domain" description="Recombinase" evidence="8">
    <location>
        <begin position="180"/>
        <end position="299"/>
    </location>
</feature>
<evidence type="ECO:0000259" key="7">
    <source>
        <dbReference type="PROSITE" id="PS51736"/>
    </source>
</evidence>
<name>A0A2A3X2B9_BREAU</name>
<dbReference type="GO" id="GO:0000150">
    <property type="term" value="F:DNA strand exchange activity"/>
    <property type="evidence" value="ECO:0007669"/>
    <property type="project" value="InterPro"/>
</dbReference>
<sequence length="648" mass="71898">MSLIADPVLTPPTKITDIALAPAITYLRVSTKEQATKGGHDEGFSIPAQRAANYAKADSIGATVVKEFVDAGESAKKADRPALKAMIAYVRAHRVAYCIVHKVDRLARNRADDVEIHLALREAGVTLVSATENIDETPSGMLLHGIMSSIAEFYSVNLANEVMKGLVQKASTGGTPMRAPLGYLNTLHRDELGREVRGIKIDEKRAALVKWAFTAYAAGNYSLAQLCKELTKKGLRSVPTPKRQARPLGISTVHRMLQNPYYKGDVVYRGVRYDGAHERLIEPEVWYQVQTMLRSHAQSGVRTQKHDHYLKGTLYCGRCRQRMTIIHAKNRHGNIYPYFICLGRNNKRTDCIMPSAPVDRVEQLVADYYQRITLTPAMTDALRGMLTHEFDQLTAGTNQSIRDLTERRKQILTEQDKLLEAHLADALSLDQLKKFQTRLRAELDGIEAQIAEHHNDYQGARDLIDGALDLARDFASIYERCDEQNKRLANQTFFSRIYLDEGGSLTVDTAAPFEAILDDNTLEQAIAWADQRSETNEKSDVATQDLFLKSGVTTSLIKCTPLDAASPTCCVCAAAKCRSLRMPCSTRPPRWRSTSCSPSVRTSALRSCLSAVGRASSPASTRFARISAAVSASVWRASMRSSTSMRSR</sequence>
<keyword evidence="3" id="KW-0233">DNA recombination</keyword>
<feature type="active site" description="O-(5'-phospho-DNA)-serine intermediate" evidence="4 5">
    <location>
        <position position="30"/>
    </location>
</feature>
<dbReference type="GO" id="GO:0003677">
    <property type="term" value="F:DNA binding"/>
    <property type="evidence" value="ECO:0007669"/>
    <property type="project" value="UniProtKB-KW"/>
</dbReference>
<organism evidence="9 10">
    <name type="scientific">Brevibacterium aurantiacum</name>
    <dbReference type="NCBI Taxonomy" id="273384"/>
    <lineage>
        <taxon>Bacteria</taxon>
        <taxon>Bacillati</taxon>
        <taxon>Actinomycetota</taxon>
        <taxon>Actinomycetes</taxon>
        <taxon>Micrococcales</taxon>
        <taxon>Brevibacteriaceae</taxon>
        <taxon>Brevibacterium</taxon>
    </lineage>
</organism>
<accession>A0A2A3X2B9</accession>
<gene>
    <name evidence="9" type="ORF">CIK79_08505</name>
</gene>
<dbReference type="InterPro" id="IPR050639">
    <property type="entry name" value="SSR_resolvase"/>
</dbReference>
<keyword evidence="2" id="KW-0238">DNA-binding</keyword>
<evidence type="ECO:0000313" key="9">
    <source>
        <dbReference type="EMBL" id="PCC18324.1"/>
    </source>
</evidence>
<dbReference type="InterPro" id="IPR006118">
    <property type="entry name" value="Recombinase_CS"/>
</dbReference>
<dbReference type="PANTHER" id="PTHR30461">
    <property type="entry name" value="DNA-INVERTASE FROM LAMBDOID PROPHAGE"/>
    <property type="match status" value="1"/>
</dbReference>
<dbReference type="GO" id="GO:0015074">
    <property type="term" value="P:DNA integration"/>
    <property type="evidence" value="ECO:0007669"/>
    <property type="project" value="UniProtKB-KW"/>
</dbReference>
<keyword evidence="6" id="KW-0175">Coiled coil</keyword>
<dbReference type="EMBL" id="NRGX01000001">
    <property type="protein sequence ID" value="PCC18324.1"/>
    <property type="molecule type" value="Genomic_DNA"/>
</dbReference>
<dbReference type="CDD" id="cd00338">
    <property type="entry name" value="Ser_Recombinase"/>
    <property type="match status" value="1"/>
</dbReference>
<dbReference type="InterPro" id="IPR011109">
    <property type="entry name" value="DNA_bind_recombinase_dom"/>
</dbReference>
<dbReference type="SMART" id="SM00857">
    <property type="entry name" value="Resolvase"/>
    <property type="match status" value="1"/>
</dbReference>
<feature type="domain" description="Resolvase/invertase-type recombinase catalytic" evidence="7">
    <location>
        <begin position="22"/>
        <end position="173"/>
    </location>
</feature>
<dbReference type="PANTHER" id="PTHR30461:SF23">
    <property type="entry name" value="DNA RECOMBINASE-RELATED"/>
    <property type="match status" value="1"/>
</dbReference>
<dbReference type="PROSITE" id="PS51737">
    <property type="entry name" value="RECOMBINASE_DNA_BIND"/>
    <property type="match status" value="1"/>
</dbReference>
<dbReference type="Proteomes" id="UP000218377">
    <property type="component" value="Unassembled WGS sequence"/>
</dbReference>
<protein>
    <recommendedName>
        <fullName evidence="11">Recombinase family protein</fullName>
    </recommendedName>
</protein>
<reference evidence="9 10" key="1">
    <citation type="journal article" date="2017" name="Elife">
        <title>Extensive horizontal gene transfer in cheese-associated bacteria.</title>
        <authorList>
            <person name="Bonham K.S."/>
            <person name="Wolfe B.E."/>
            <person name="Dutton R.J."/>
        </authorList>
    </citation>
    <scope>NUCLEOTIDE SEQUENCE [LARGE SCALE GENOMIC DNA]</scope>
    <source>
        <strain evidence="9 10">JB5</strain>
    </source>
</reference>
<evidence type="ECO:0000259" key="8">
    <source>
        <dbReference type="PROSITE" id="PS51737"/>
    </source>
</evidence>
<evidence type="ECO:0000256" key="3">
    <source>
        <dbReference type="ARBA" id="ARBA00023172"/>
    </source>
</evidence>
<dbReference type="SUPFAM" id="SSF53041">
    <property type="entry name" value="Resolvase-like"/>
    <property type="match status" value="1"/>
</dbReference>
<keyword evidence="1" id="KW-0229">DNA integration</keyword>
<dbReference type="InterPro" id="IPR025827">
    <property type="entry name" value="Zn_ribbon_recom_dom"/>
</dbReference>
<dbReference type="AlphaFoldDB" id="A0A2A3X2B9"/>
<dbReference type="Pfam" id="PF13408">
    <property type="entry name" value="Zn_ribbon_recom"/>
    <property type="match status" value="1"/>
</dbReference>
<dbReference type="InterPro" id="IPR038109">
    <property type="entry name" value="DNA_bind_recomb_sf"/>
</dbReference>
<evidence type="ECO:0000256" key="1">
    <source>
        <dbReference type="ARBA" id="ARBA00022908"/>
    </source>
</evidence>
<dbReference type="Gene3D" id="3.90.1750.20">
    <property type="entry name" value="Putative Large Serine Recombinase, Chain B, Domain 2"/>
    <property type="match status" value="1"/>
</dbReference>
<proteinExistence type="predicted"/>
<dbReference type="InterPro" id="IPR006119">
    <property type="entry name" value="Resolv_N"/>
</dbReference>
<dbReference type="Pfam" id="PF00239">
    <property type="entry name" value="Resolvase"/>
    <property type="match status" value="1"/>
</dbReference>
<dbReference type="Gene3D" id="3.40.50.1390">
    <property type="entry name" value="Resolvase, N-terminal catalytic domain"/>
    <property type="match status" value="1"/>
</dbReference>
<evidence type="ECO:0000256" key="4">
    <source>
        <dbReference type="PIRSR" id="PIRSR606118-50"/>
    </source>
</evidence>
<evidence type="ECO:0000256" key="5">
    <source>
        <dbReference type="PROSITE-ProRule" id="PRU10137"/>
    </source>
</evidence>
<dbReference type="InterPro" id="IPR036162">
    <property type="entry name" value="Resolvase-like_N_sf"/>
</dbReference>
<feature type="coiled-coil region" evidence="6">
    <location>
        <begin position="401"/>
        <end position="456"/>
    </location>
</feature>
<evidence type="ECO:0008006" key="11">
    <source>
        <dbReference type="Google" id="ProtNLM"/>
    </source>
</evidence>
<evidence type="ECO:0000256" key="6">
    <source>
        <dbReference type="SAM" id="Coils"/>
    </source>
</evidence>
<dbReference type="PROSITE" id="PS51736">
    <property type="entry name" value="RECOMBINASES_3"/>
    <property type="match status" value="1"/>
</dbReference>
<dbReference type="PROSITE" id="PS00397">
    <property type="entry name" value="RECOMBINASES_1"/>
    <property type="match status" value="1"/>
</dbReference>
<comment type="caution">
    <text evidence="9">The sequence shown here is derived from an EMBL/GenBank/DDBJ whole genome shotgun (WGS) entry which is preliminary data.</text>
</comment>
<dbReference type="Pfam" id="PF07508">
    <property type="entry name" value="Recombinase"/>
    <property type="match status" value="1"/>
</dbReference>